<evidence type="ECO:0008006" key="11">
    <source>
        <dbReference type="Google" id="ProtNLM"/>
    </source>
</evidence>
<feature type="transmembrane region" description="Helical" evidence="8">
    <location>
        <begin position="375"/>
        <end position="396"/>
    </location>
</feature>
<accession>A0A553PLG4</accession>
<organism evidence="9 10">
    <name type="scientific">Tigriopus californicus</name>
    <name type="common">Marine copepod</name>
    <dbReference type="NCBI Taxonomy" id="6832"/>
    <lineage>
        <taxon>Eukaryota</taxon>
        <taxon>Metazoa</taxon>
        <taxon>Ecdysozoa</taxon>
        <taxon>Arthropoda</taxon>
        <taxon>Crustacea</taxon>
        <taxon>Multicrustacea</taxon>
        <taxon>Hexanauplia</taxon>
        <taxon>Copepoda</taxon>
        <taxon>Harpacticoida</taxon>
        <taxon>Harpacticidae</taxon>
        <taxon>Tigriopus</taxon>
    </lineage>
</organism>
<comment type="caution">
    <text evidence="9">The sequence shown here is derived from an EMBL/GenBank/DDBJ whole genome shotgun (WGS) entry which is preliminary data.</text>
</comment>
<dbReference type="AlphaFoldDB" id="A0A553PLG4"/>
<keyword evidence="3 8" id="KW-0812">Transmembrane</keyword>
<evidence type="ECO:0000256" key="6">
    <source>
        <dbReference type="ARBA" id="ARBA00025718"/>
    </source>
</evidence>
<name>A0A553PLG4_TIGCA</name>
<dbReference type="OrthoDB" id="8887313at2759"/>
<keyword evidence="2" id="KW-1003">Cell membrane</keyword>
<feature type="transmembrane region" description="Helical" evidence="8">
    <location>
        <begin position="334"/>
        <end position="355"/>
    </location>
</feature>
<feature type="compositionally biased region" description="Polar residues" evidence="7">
    <location>
        <begin position="58"/>
        <end position="84"/>
    </location>
</feature>
<proteinExistence type="inferred from homology"/>
<feature type="transmembrane region" description="Helical" evidence="8">
    <location>
        <begin position="262"/>
        <end position="282"/>
    </location>
</feature>
<evidence type="ECO:0000313" key="9">
    <source>
        <dbReference type="EMBL" id="TRY78520.1"/>
    </source>
</evidence>
<dbReference type="GO" id="GO:0005886">
    <property type="term" value="C:plasma membrane"/>
    <property type="evidence" value="ECO:0007669"/>
    <property type="project" value="UniProtKB-SubCell"/>
</dbReference>
<feature type="compositionally biased region" description="Low complexity" evidence="7">
    <location>
        <begin position="85"/>
        <end position="101"/>
    </location>
</feature>
<evidence type="ECO:0000256" key="1">
    <source>
        <dbReference type="ARBA" id="ARBA00004651"/>
    </source>
</evidence>
<sequence length="703" mass="79429">MPYLLTANPSSPNSWVKMDTESVLSGHSELSGGRPSTTTPAHHRQRPSLPNGGLTGGSPVSQGHFSGSKYSNYANTGTTLTNGLSENSPLPNSSTSTSTNNAMTSHYLGRIQTPPPLSPTSLLSNYSLGLNANNRLYSNNVSMTPNHRTVNSVLTSSPSNRLNNINGNYGMMSVESPYQTAVTLPSTEAYRLANGHQPQSERIEVQILHQDNDWADNTTAVTGLSDLAYSPEAMGKWDSDREDPGNPEDDWKFQCQRYMGPWTAAIFSLIAFLSPILMLLIPQMYIIPFRESQLRCDVECDGALISFSFKLVILLFGTWAVFFRPCKATMPRIFLYRSAICVLILVFTFSFWLFYAVRLGGEQRRRIQYYDVVQYATSMVDALLFVHYLAVLLIELRHETPQFYLKVVRSPDGESKSYAIGQLSIQRAAVWVLEKYYTDFSIFNPYLERLHFNSPGHTGTAHRRRHNGQTQFVGSFKHYDIDGLGNSSFQVYEKDTLMNGSPIQGQIKRNSANHHSPYQLSEKFLEDQEYERRLKKRKARLVLSTEEAFAQIKRLNDGQSKTPSTPLTPLETAQAIFPTIARPLQKYLRITRQQPRHDMDSIVDHLATCLKYDLSPRAFLEKFLVTTPVLQNEREMKPVQTWALICDHLLSRSIKTGTMFQLRQGDVSLMCEVIRLPHFNITEEIIDDASNKFLLKGNSETPV</sequence>
<keyword evidence="10" id="KW-1185">Reference proteome</keyword>
<evidence type="ECO:0000256" key="4">
    <source>
        <dbReference type="ARBA" id="ARBA00022989"/>
    </source>
</evidence>
<keyword evidence="4 8" id="KW-1133">Transmembrane helix</keyword>
<comment type="subcellular location">
    <subcellularLocation>
        <location evidence="1">Cell membrane</location>
        <topology evidence="1">Multi-pass membrane protein</topology>
    </subcellularLocation>
</comment>
<dbReference type="EMBL" id="VCGU01000003">
    <property type="protein sequence ID" value="TRY78520.1"/>
    <property type="molecule type" value="Genomic_DNA"/>
</dbReference>
<protein>
    <recommendedName>
        <fullName evidence="11">Vang-like protein</fullName>
    </recommendedName>
</protein>
<gene>
    <name evidence="9" type="ORF">TCAL_07165</name>
</gene>
<evidence type="ECO:0000256" key="8">
    <source>
        <dbReference type="SAM" id="Phobius"/>
    </source>
</evidence>
<dbReference type="Pfam" id="PF06638">
    <property type="entry name" value="Strabismus"/>
    <property type="match status" value="1"/>
</dbReference>
<evidence type="ECO:0000256" key="5">
    <source>
        <dbReference type="ARBA" id="ARBA00023136"/>
    </source>
</evidence>
<evidence type="ECO:0000256" key="2">
    <source>
        <dbReference type="ARBA" id="ARBA00022475"/>
    </source>
</evidence>
<reference evidence="9 10" key="1">
    <citation type="journal article" date="2018" name="Nat. Ecol. Evol.">
        <title>Genomic signatures of mitonuclear coevolution across populations of Tigriopus californicus.</title>
        <authorList>
            <person name="Barreto F.S."/>
            <person name="Watson E.T."/>
            <person name="Lima T.G."/>
            <person name="Willett C.S."/>
            <person name="Edmands S."/>
            <person name="Li W."/>
            <person name="Burton R.S."/>
        </authorList>
    </citation>
    <scope>NUCLEOTIDE SEQUENCE [LARGE SCALE GENOMIC DNA]</scope>
    <source>
        <strain evidence="9 10">San Diego</strain>
    </source>
</reference>
<comment type="similarity">
    <text evidence="6">Belongs to the Vang family.</text>
</comment>
<keyword evidence="5 8" id="KW-0472">Membrane</keyword>
<evidence type="ECO:0000313" key="10">
    <source>
        <dbReference type="Proteomes" id="UP000318571"/>
    </source>
</evidence>
<dbReference type="Proteomes" id="UP000318571">
    <property type="component" value="Chromosome 11"/>
</dbReference>
<feature type="region of interest" description="Disordered" evidence="7">
    <location>
        <begin position="22"/>
        <end position="101"/>
    </location>
</feature>
<evidence type="ECO:0000256" key="7">
    <source>
        <dbReference type="SAM" id="MobiDB-lite"/>
    </source>
</evidence>
<dbReference type="STRING" id="6832.A0A553PLG4"/>
<dbReference type="InterPro" id="IPR009539">
    <property type="entry name" value="VANGL"/>
</dbReference>
<dbReference type="PANTHER" id="PTHR20886">
    <property type="entry name" value="VANG-LIKE PROTEIN"/>
    <property type="match status" value="1"/>
</dbReference>
<dbReference type="OMA" id="EIQDRTQ"/>
<evidence type="ECO:0000256" key="3">
    <source>
        <dbReference type="ARBA" id="ARBA00022692"/>
    </source>
</evidence>
<feature type="transmembrane region" description="Helical" evidence="8">
    <location>
        <begin position="302"/>
        <end position="322"/>
    </location>
</feature>